<dbReference type="STRING" id="46835.A0A504Z4R5"/>
<dbReference type="OrthoDB" id="10005910at2759"/>
<accession>A0A504Z4R5</accession>
<evidence type="ECO:0000313" key="2">
    <source>
        <dbReference type="Proteomes" id="UP000316759"/>
    </source>
</evidence>
<comment type="caution">
    <text evidence="1">The sequence shown here is derived from an EMBL/GenBank/DDBJ whole genome shotgun (WGS) entry which is preliminary data.</text>
</comment>
<proteinExistence type="predicted"/>
<dbReference type="EMBL" id="SUNJ01004261">
    <property type="protein sequence ID" value="TPP64570.1"/>
    <property type="molecule type" value="Genomic_DNA"/>
</dbReference>
<sequence>MAAYDASIPTQGQLKTVPDMESLQARWFEVTDVQKAESDWFSRHRIHRPGRPVVGAAKPGSFQLRAPVMHMIEAARRFCSEMGLVVSRTIPLPDSRLCGLRCILFRFVVLWIRQSDLGTNDKPSHMLVRNTSPVRLPTFRINLIDPLKAITLALGIMLPTVSSSSAFDVRRVGILKMTFVPRLPGQLSDRTCTGDGFLLTLRICLIPETSSNLILPQTTDRFVWISIEPSSDVLNTWSSELPDWMIQLPVNTDLLPLYRL</sequence>
<organism evidence="1 2">
    <name type="scientific">Fasciola gigantica</name>
    <name type="common">Giant liver fluke</name>
    <dbReference type="NCBI Taxonomy" id="46835"/>
    <lineage>
        <taxon>Eukaryota</taxon>
        <taxon>Metazoa</taxon>
        <taxon>Spiralia</taxon>
        <taxon>Lophotrochozoa</taxon>
        <taxon>Platyhelminthes</taxon>
        <taxon>Trematoda</taxon>
        <taxon>Digenea</taxon>
        <taxon>Plagiorchiida</taxon>
        <taxon>Echinostomata</taxon>
        <taxon>Echinostomatoidea</taxon>
        <taxon>Fasciolidae</taxon>
        <taxon>Fasciola</taxon>
    </lineage>
</organism>
<evidence type="ECO:0000313" key="1">
    <source>
        <dbReference type="EMBL" id="TPP64570.1"/>
    </source>
</evidence>
<reference evidence="1 2" key="1">
    <citation type="submission" date="2019-04" db="EMBL/GenBank/DDBJ databases">
        <title>Annotation for the trematode Fasciola gigantica.</title>
        <authorList>
            <person name="Choi Y.-J."/>
        </authorList>
    </citation>
    <scope>NUCLEOTIDE SEQUENCE [LARGE SCALE GENOMIC DNA]</scope>
    <source>
        <strain evidence="1">Uganda_cow_1</strain>
    </source>
</reference>
<gene>
    <name evidence="1" type="ORF">FGIG_06766</name>
</gene>
<dbReference type="Proteomes" id="UP000316759">
    <property type="component" value="Unassembled WGS sequence"/>
</dbReference>
<name>A0A504Z4R5_FASGI</name>
<protein>
    <submittedName>
        <fullName evidence="1">Uncharacterized protein</fullName>
    </submittedName>
</protein>
<keyword evidence="2" id="KW-1185">Reference proteome</keyword>
<dbReference type="AlphaFoldDB" id="A0A504Z4R5"/>